<sequence length="224" mass="25939">MKQMTNSIQAKLELWRHDIEEILSHPILIEHTGRPRLSDLKMASIYLPLLEKDMADDVKAYHATAIIYLALSCHDHVLQSGTLQKSQQLQVLAGDYYSGKYYQLLSKNGYRELITRLTDSIRLMTESRSFLYLQETSDEEAMVHARKVIVTEPTRALFTEMDTLQFMPLAEQLALFEDFDKLPYSLEWMVSEIKQELDQSHLGEEVKNSLMQLIEEALPSETKL</sequence>
<dbReference type="AlphaFoldDB" id="A0A264W6Z8"/>
<reference evidence="1 2" key="1">
    <citation type="submission" date="2017-07" db="EMBL/GenBank/DDBJ databases">
        <title>Tetzosporium hominis gen.nov. sp.nov.</title>
        <authorList>
            <person name="Tetz G."/>
            <person name="Tetz V."/>
        </authorList>
    </citation>
    <scope>NUCLEOTIDE SEQUENCE [LARGE SCALE GENOMIC DNA]</scope>
    <source>
        <strain evidence="1 2">VT-49</strain>
    </source>
</reference>
<protein>
    <recommendedName>
        <fullName evidence="3">Heptaprenyl diphosphate synthase</fullName>
    </recommendedName>
</protein>
<comment type="caution">
    <text evidence="1">The sequence shown here is derived from an EMBL/GenBank/DDBJ whole genome shotgun (WGS) entry which is preliminary data.</text>
</comment>
<evidence type="ECO:0000313" key="2">
    <source>
        <dbReference type="Proteomes" id="UP000217065"/>
    </source>
</evidence>
<proteinExistence type="predicted"/>
<dbReference type="InterPro" id="IPR009920">
    <property type="entry name" value="HEPPP_synth_su1"/>
</dbReference>
<keyword evidence="2" id="KW-1185">Reference proteome</keyword>
<dbReference type="GO" id="GO:0009234">
    <property type="term" value="P:menaquinone biosynthetic process"/>
    <property type="evidence" value="ECO:0007669"/>
    <property type="project" value="InterPro"/>
</dbReference>
<dbReference type="Proteomes" id="UP000217065">
    <property type="component" value="Unassembled WGS sequence"/>
</dbReference>
<dbReference type="OrthoDB" id="2417886at2"/>
<accession>A0A264W6Z8</accession>
<dbReference type="EMBL" id="NOKQ01000134">
    <property type="protein sequence ID" value="OZS79384.1"/>
    <property type="molecule type" value="Genomic_DNA"/>
</dbReference>
<evidence type="ECO:0000313" key="1">
    <source>
        <dbReference type="EMBL" id="OZS79384.1"/>
    </source>
</evidence>
<gene>
    <name evidence="1" type="ORF">CF394_02890</name>
</gene>
<dbReference type="Pfam" id="PF07307">
    <property type="entry name" value="HEPPP_synt_1"/>
    <property type="match status" value="1"/>
</dbReference>
<dbReference type="Gene3D" id="1.20.120.1450">
    <property type="match status" value="1"/>
</dbReference>
<organism evidence="1 2">
    <name type="scientific">Tetzosporium hominis</name>
    <dbReference type="NCBI Taxonomy" id="2020506"/>
    <lineage>
        <taxon>Bacteria</taxon>
        <taxon>Bacillati</taxon>
        <taxon>Bacillota</taxon>
        <taxon>Bacilli</taxon>
        <taxon>Bacillales</taxon>
        <taxon>Caryophanaceae</taxon>
        <taxon>Tetzosporium</taxon>
    </lineage>
</organism>
<name>A0A264W6Z8_9BACL</name>
<evidence type="ECO:0008006" key="3">
    <source>
        <dbReference type="Google" id="ProtNLM"/>
    </source>
</evidence>